<keyword evidence="3" id="KW-1185">Reference proteome</keyword>
<dbReference type="Proteomes" id="UP001634393">
    <property type="component" value="Unassembled WGS sequence"/>
</dbReference>
<dbReference type="AlphaFoldDB" id="A0ABD3TLU1"/>
<feature type="compositionally biased region" description="Low complexity" evidence="1">
    <location>
        <begin position="130"/>
        <end position="146"/>
    </location>
</feature>
<proteinExistence type="predicted"/>
<feature type="region of interest" description="Disordered" evidence="1">
    <location>
        <begin position="23"/>
        <end position="218"/>
    </location>
</feature>
<accession>A0ABD3TLU1</accession>
<dbReference type="EMBL" id="JBJXBP010000003">
    <property type="protein sequence ID" value="KAL3837995.1"/>
    <property type="molecule type" value="Genomic_DNA"/>
</dbReference>
<sequence>MTNSGEESPDWLRSFQAPSYSTIALSSGSESPVNHSPVSDDEDGINLSKLFKKEVSQAPDVKDKDGGRASVVDKTRKGKSLEENEKVKLTSGRKRKSEDDSSKRKGKVAKGKDAKKTTPEKHGQPHESKLSILALSSDSESSQDTSPAKEVEIVKKELSANNEDEVTNDKEYMNDILVSQDVESPRNRASKAKSPRKKLEKVDEKTSKKKNVNSKISGENDANNIVKEDIPGNNPGLQTSSSRVPLMLSEKVQRTKALVECEGDSIDLSGDMGSVGRIVISDDHSNNHDMLLDLKGTIYKTTIVPSRTFCVVSFGQSEAKIEAIMNDYIQLKSQSNVYEAETMVEGTLEGFSFDSEDEPDNLPKPTAQTDQQEAAEEQPVGKTKRKAAKTVGSGKNKGKAAGGKQAKKVKKKPQVQKKSKAKK</sequence>
<feature type="compositionally biased region" description="Basic residues" evidence="1">
    <location>
        <begin position="405"/>
        <end position="423"/>
    </location>
</feature>
<gene>
    <name evidence="2" type="ORF">ACJIZ3_022586</name>
</gene>
<protein>
    <recommendedName>
        <fullName evidence="4">DNA-binding protein BIN4</fullName>
    </recommendedName>
</protein>
<reference evidence="2 3" key="1">
    <citation type="submission" date="2024-12" db="EMBL/GenBank/DDBJ databases">
        <title>The unique morphological basis and parallel evolutionary history of personate flowers in Penstemon.</title>
        <authorList>
            <person name="Depatie T.H."/>
            <person name="Wessinger C.A."/>
        </authorList>
    </citation>
    <scope>NUCLEOTIDE SEQUENCE [LARGE SCALE GENOMIC DNA]</scope>
    <source>
        <strain evidence="2">WTNN_2</strain>
        <tissue evidence="2">Leaf</tissue>
    </source>
</reference>
<name>A0ABD3TLU1_9LAMI</name>
<feature type="compositionally biased region" description="Basic residues" evidence="1">
    <location>
        <begin position="188"/>
        <end position="199"/>
    </location>
</feature>
<comment type="caution">
    <text evidence="2">The sequence shown here is derived from an EMBL/GenBank/DDBJ whole genome shotgun (WGS) entry which is preliminary data.</text>
</comment>
<dbReference type="PANTHER" id="PTHR34810:SF1">
    <property type="entry name" value="DNA-BINDING PROTEIN BIN4"/>
    <property type="match status" value="1"/>
</dbReference>
<feature type="region of interest" description="Disordered" evidence="1">
    <location>
        <begin position="351"/>
        <end position="423"/>
    </location>
</feature>
<evidence type="ECO:0000256" key="1">
    <source>
        <dbReference type="SAM" id="MobiDB-lite"/>
    </source>
</evidence>
<evidence type="ECO:0008006" key="4">
    <source>
        <dbReference type="Google" id="ProtNLM"/>
    </source>
</evidence>
<feature type="compositionally biased region" description="Basic and acidic residues" evidence="1">
    <location>
        <begin position="51"/>
        <end position="88"/>
    </location>
</feature>
<feature type="compositionally biased region" description="Basic and acidic residues" evidence="1">
    <location>
        <begin position="147"/>
        <end position="158"/>
    </location>
</feature>
<dbReference type="PANTHER" id="PTHR34810">
    <property type="entry name" value="DNA-BINDING PROTEIN BIN4"/>
    <property type="match status" value="1"/>
</dbReference>
<evidence type="ECO:0000313" key="2">
    <source>
        <dbReference type="EMBL" id="KAL3837995.1"/>
    </source>
</evidence>
<feature type="compositionally biased region" description="Polar residues" evidence="1">
    <location>
        <begin position="23"/>
        <end position="37"/>
    </location>
</feature>
<organism evidence="2 3">
    <name type="scientific">Penstemon smallii</name>
    <dbReference type="NCBI Taxonomy" id="265156"/>
    <lineage>
        <taxon>Eukaryota</taxon>
        <taxon>Viridiplantae</taxon>
        <taxon>Streptophyta</taxon>
        <taxon>Embryophyta</taxon>
        <taxon>Tracheophyta</taxon>
        <taxon>Spermatophyta</taxon>
        <taxon>Magnoliopsida</taxon>
        <taxon>eudicotyledons</taxon>
        <taxon>Gunneridae</taxon>
        <taxon>Pentapetalae</taxon>
        <taxon>asterids</taxon>
        <taxon>lamiids</taxon>
        <taxon>Lamiales</taxon>
        <taxon>Plantaginaceae</taxon>
        <taxon>Cheloneae</taxon>
        <taxon>Penstemon</taxon>
    </lineage>
</organism>
<feature type="compositionally biased region" description="Basic and acidic residues" evidence="1">
    <location>
        <begin position="110"/>
        <end position="129"/>
    </location>
</feature>
<evidence type="ECO:0000313" key="3">
    <source>
        <dbReference type="Proteomes" id="UP001634393"/>
    </source>
</evidence>
<dbReference type="InterPro" id="IPR033246">
    <property type="entry name" value="BIN4"/>
</dbReference>